<dbReference type="PANTHER" id="PTHR35149">
    <property type="entry name" value="SLL5132 PROTEIN"/>
    <property type="match status" value="1"/>
</dbReference>
<dbReference type="PANTHER" id="PTHR35149:SF2">
    <property type="entry name" value="DUF262 DOMAIN-CONTAINING PROTEIN"/>
    <property type="match status" value="1"/>
</dbReference>
<dbReference type="RefSeq" id="WP_095063480.1">
    <property type="nucleotide sequence ID" value="NZ_FXUV02000082.1"/>
</dbReference>
<dbReference type="Proteomes" id="UP000215450">
    <property type="component" value="Unassembled WGS sequence"/>
</dbReference>
<gene>
    <name evidence="3" type="ORF">KEBURONENSIS_02102</name>
    <name evidence="4" type="ORF">KEBURONENSIS_02117</name>
</gene>
<reference evidence="3" key="1">
    <citation type="submission" date="2017-05" db="EMBL/GenBank/DDBJ databases">
        <authorList>
            <person name="Song R."/>
            <person name="Chenine A.L."/>
            <person name="Ruprecht R.M."/>
        </authorList>
    </citation>
    <scope>NUCLEOTIDE SEQUENCE</scope>
    <source>
        <strain evidence="3">Kingella_eburonensis</strain>
    </source>
</reference>
<reference evidence="4 5" key="2">
    <citation type="submission" date="2017-06" db="EMBL/GenBank/DDBJ databases">
        <authorList>
            <person name="Kim H.J."/>
            <person name="Triplett B.A."/>
        </authorList>
    </citation>
    <scope>NUCLEOTIDE SEQUENCE [LARGE SCALE GENOMIC DNA]</scope>
    <source>
        <strain evidence="4">Kingella_eburonensis</strain>
    </source>
</reference>
<dbReference type="Pfam" id="PF03235">
    <property type="entry name" value="GmrSD_N"/>
    <property type="match status" value="1"/>
</dbReference>
<evidence type="ECO:0000313" key="3">
    <source>
        <dbReference type="EMBL" id="SMQ13565.1"/>
    </source>
</evidence>
<organism evidence="4 5">
    <name type="scientific">Kingella negevensis</name>
    <dbReference type="NCBI Taxonomy" id="1522312"/>
    <lineage>
        <taxon>Bacteria</taxon>
        <taxon>Pseudomonadati</taxon>
        <taxon>Pseudomonadota</taxon>
        <taxon>Betaproteobacteria</taxon>
        <taxon>Neisseriales</taxon>
        <taxon>Neisseriaceae</taxon>
        <taxon>Kingella</taxon>
    </lineage>
</organism>
<proteinExistence type="predicted"/>
<dbReference type="EMBL" id="FXUV01000078">
    <property type="protein sequence ID" value="SMQ13565.1"/>
    <property type="molecule type" value="Genomic_DNA"/>
</dbReference>
<evidence type="ECO:0000259" key="1">
    <source>
        <dbReference type="Pfam" id="PF03235"/>
    </source>
</evidence>
<dbReference type="InterPro" id="IPR057156">
    <property type="entry name" value="DUF7834"/>
</dbReference>
<name>A0A238TE04_9NEIS</name>
<evidence type="ECO:0000259" key="2">
    <source>
        <dbReference type="Pfam" id="PF25202"/>
    </source>
</evidence>
<dbReference type="AlphaFoldDB" id="A0A238TE04"/>
<dbReference type="OrthoDB" id="3654724at2"/>
<sequence>MHNCQIHAIQSIFQLPLHIPHYQRPYKWQAKHILQLLQDLQHHHENNIIYRIGTVVLHNDSSRHEIVDGQQRLITLSLIMYALTGKQNGLLAEKLNHSTSQHNVVQNYQFIQHYCRENFIENKQNFANYILQTCEMVCVTLDNLDEAFQFFDSQNARGKPLEPYDLLKAYHLREMQQCRLPESQIFPCVERWEHTALLSPQEINLHKIISKTLFPLRRWHECESGEHFTIQQLDTFKGVSSQQHYPYLMATKFAYPHIQAAFQINQVLLNGKYFFDFIEYYRDHYRHIFDKHTGKLSQISSLADIHDYLQHHHGTGKGMSFLRQLFECTVLLYVDKFGEIQLDRVIRKIFVWVYQMRLTYQRIEFASVDNYANHIKGLLVCIQRAKQPSDVWQYINPILQPNEVRYSNVHSTLFQILGVEKTK</sequence>
<keyword evidence="5" id="KW-1185">Reference proteome</keyword>
<dbReference type="InterPro" id="IPR004919">
    <property type="entry name" value="GmrSD_N"/>
</dbReference>
<evidence type="ECO:0000313" key="4">
    <source>
        <dbReference type="EMBL" id="SNB84188.1"/>
    </source>
</evidence>
<dbReference type="STRING" id="1522312.GCA_900177895_01197"/>
<dbReference type="Pfam" id="PF25202">
    <property type="entry name" value="DUF7834"/>
    <property type="match status" value="1"/>
</dbReference>
<evidence type="ECO:0000313" key="5">
    <source>
        <dbReference type="Proteomes" id="UP000215450"/>
    </source>
</evidence>
<feature type="domain" description="GmrSD restriction endonucleases N-terminal" evidence="1">
    <location>
        <begin position="17"/>
        <end position="171"/>
    </location>
</feature>
<dbReference type="EMBL" id="FXUV02000082">
    <property type="protein sequence ID" value="SNB84188.1"/>
    <property type="molecule type" value="Genomic_DNA"/>
</dbReference>
<accession>A0A238TE04</accession>
<feature type="domain" description="DUF7834" evidence="2">
    <location>
        <begin position="188"/>
        <end position="402"/>
    </location>
</feature>
<protein>
    <submittedName>
        <fullName evidence="4">Uncharacterized protein</fullName>
    </submittedName>
</protein>